<accession>A0ABU3K4B5</accession>
<dbReference type="PROSITE" id="PS51736">
    <property type="entry name" value="RECOMBINASES_3"/>
    <property type="match status" value="1"/>
</dbReference>
<dbReference type="Gene3D" id="3.90.1750.20">
    <property type="entry name" value="Putative Large Serine Recombinase, Chain B, Domain 2"/>
    <property type="match status" value="1"/>
</dbReference>
<dbReference type="CDD" id="cd00338">
    <property type="entry name" value="Ser_Recombinase"/>
    <property type="match status" value="1"/>
</dbReference>
<evidence type="ECO:0000259" key="2">
    <source>
        <dbReference type="PROSITE" id="PS51736"/>
    </source>
</evidence>
<dbReference type="InterPro" id="IPR011109">
    <property type="entry name" value="DNA_bind_recombinase_dom"/>
</dbReference>
<evidence type="ECO:0000313" key="4">
    <source>
        <dbReference type="EMBL" id="MDT7041223.1"/>
    </source>
</evidence>
<organism evidence="4 5">
    <name type="scientific">Candidatus Nitronereus thalassa</name>
    <dbReference type="NCBI Taxonomy" id="3020898"/>
    <lineage>
        <taxon>Bacteria</taxon>
        <taxon>Pseudomonadati</taxon>
        <taxon>Nitrospirota</taxon>
        <taxon>Nitrospiria</taxon>
        <taxon>Nitrospirales</taxon>
        <taxon>Nitrospiraceae</taxon>
        <taxon>Candidatus Nitronereus</taxon>
    </lineage>
</organism>
<dbReference type="PANTHER" id="PTHR30461">
    <property type="entry name" value="DNA-INVERTASE FROM LAMBDOID PROPHAGE"/>
    <property type="match status" value="1"/>
</dbReference>
<keyword evidence="1" id="KW-0175">Coiled coil</keyword>
<protein>
    <submittedName>
        <fullName evidence="4">Recombinase family protein</fullName>
    </submittedName>
</protein>
<feature type="domain" description="Resolvase/invertase-type recombinase catalytic" evidence="2">
    <location>
        <begin position="3"/>
        <end position="158"/>
    </location>
</feature>
<evidence type="ECO:0000313" key="5">
    <source>
        <dbReference type="Proteomes" id="UP001250932"/>
    </source>
</evidence>
<dbReference type="SMART" id="SM00857">
    <property type="entry name" value="Resolvase"/>
    <property type="match status" value="1"/>
</dbReference>
<dbReference type="Proteomes" id="UP001250932">
    <property type="component" value="Unassembled WGS sequence"/>
</dbReference>
<dbReference type="Pfam" id="PF00239">
    <property type="entry name" value="Resolvase"/>
    <property type="match status" value="1"/>
</dbReference>
<dbReference type="InterPro" id="IPR036162">
    <property type="entry name" value="Resolvase-like_N_sf"/>
</dbReference>
<dbReference type="EMBL" id="JAQOUE010000001">
    <property type="protein sequence ID" value="MDT7041223.1"/>
    <property type="molecule type" value="Genomic_DNA"/>
</dbReference>
<feature type="domain" description="Recombinase" evidence="3">
    <location>
        <begin position="165"/>
        <end position="307"/>
    </location>
</feature>
<proteinExistence type="predicted"/>
<feature type="coiled-coil region" evidence="1">
    <location>
        <begin position="450"/>
        <end position="480"/>
    </location>
</feature>
<reference evidence="4 5" key="1">
    <citation type="journal article" date="2023" name="ISME J.">
        <title>Cultivation and genomic characterization of novel and ubiquitous marine nitrite-oxidizing bacteria from the Nitrospirales.</title>
        <authorList>
            <person name="Mueller A.J."/>
            <person name="Daebeler A."/>
            <person name="Herbold C.W."/>
            <person name="Kirkegaard R.H."/>
            <person name="Daims H."/>
        </authorList>
    </citation>
    <scope>NUCLEOTIDE SEQUENCE [LARGE SCALE GENOMIC DNA]</scope>
    <source>
        <strain evidence="4 5">EB</strain>
    </source>
</reference>
<name>A0ABU3K4B5_9BACT</name>
<gene>
    <name evidence="4" type="ORF">PPG34_02595</name>
</gene>
<dbReference type="RefSeq" id="WP_313831579.1">
    <property type="nucleotide sequence ID" value="NZ_JAQOUE010000001.1"/>
</dbReference>
<keyword evidence="5" id="KW-1185">Reference proteome</keyword>
<dbReference type="Gene3D" id="3.40.50.1390">
    <property type="entry name" value="Resolvase, N-terminal catalytic domain"/>
    <property type="match status" value="1"/>
</dbReference>
<evidence type="ECO:0000256" key="1">
    <source>
        <dbReference type="SAM" id="Coils"/>
    </source>
</evidence>
<sequence>MMLAAIYARKSTEQVGIGDEEKSVTRQIEHGRAYAGQKGWSIAEEHIYCDDGISGAEFVKRPAFLRLMNCLKPRPPFQILIMSEESRLGREAIQVSYAFKQILDAGVRVFFYMTDQERKLDNAMDKIMLSLTNFSAEMEREKASQRTYDAMLRKAKNLHVVGNKVFGYDNVPVFGKDSNSDGTPRRQHVIRRINPIQAETVRKIFELYASGFGLARIAKALNEERIVPPHGGNSGWCPTALRDILQRDLYRGIVLWNRTQVVQRNGTRKQRKRPESEWLRMEAPELRIISDVLWEQVEDRRAKNKRAYLRSNDGRLLSRPTGEDRRSNYLLTSICKCVVCGGSLVAIKRTAKRRYTRTVYRCSYHHKRGNAICTNSVELRQDILDSAILHAMNEAVDERVLEASVIQALDRIKKDQKKFPDRRIAIKRELSLIEARARCMLDLIGEGNGNTLMVKELDDLSERQETLKQELIRLDELENVTDLDAKRLAKDLKSLVEDLPALFSRHVPLARQMLRKLLDGHILCEPIMEDGNPGYRFTATGTFDRLLTGMKVVNQSGGGQGD</sequence>
<comment type="caution">
    <text evidence="4">The sequence shown here is derived from an EMBL/GenBank/DDBJ whole genome shotgun (WGS) entry which is preliminary data.</text>
</comment>
<dbReference type="InterPro" id="IPR038109">
    <property type="entry name" value="DNA_bind_recomb_sf"/>
</dbReference>
<dbReference type="PANTHER" id="PTHR30461:SF23">
    <property type="entry name" value="DNA RECOMBINASE-RELATED"/>
    <property type="match status" value="1"/>
</dbReference>
<dbReference type="InterPro" id="IPR006119">
    <property type="entry name" value="Resolv_N"/>
</dbReference>
<evidence type="ECO:0000259" key="3">
    <source>
        <dbReference type="PROSITE" id="PS51737"/>
    </source>
</evidence>
<dbReference type="InterPro" id="IPR050639">
    <property type="entry name" value="SSR_resolvase"/>
</dbReference>
<dbReference type="SUPFAM" id="SSF53041">
    <property type="entry name" value="Resolvase-like"/>
    <property type="match status" value="1"/>
</dbReference>
<dbReference type="Pfam" id="PF07508">
    <property type="entry name" value="Recombinase"/>
    <property type="match status" value="1"/>
</dbReference>
<dbReference type="PROSITE" id="PS51737">
    <property type="entry name" value="RECOMBINASE_DNA_BIND"/>
    <property type="match status" value="1"/>
</dbReference>
<dbReference type="InterPro" id="IPR025827">
    <property type="entry name" value="Zn_ribbon_recom_dom"/>
</dbReference>
<dbReference type="Pfam" id="PF13408">
    <property type="entry name" value="Zn_ribbon_recom"/>
    <property type="match status" value="1"/>
</dbReference>